<dbReference type="Pfam" id="PF02386">
    <property type="entry name" value="TrkH"/>
    <property type="match status" value="1"/>
</dbReference>
<feature type="transmembrane region" description="Helical" evidence="8">
    <location>
        <begin position="181"/>
        <end position="205"/>
    </location>
</feature>
<evidence type="ECO:0000313" key="9">
    <source>
        <dbReference type="EMBL" id="GAA1805301.1"/>
    </source>
</evidence>
<evidence type="ECO:0000256" key="7">
    <source>
        <dbReference type="ARBA" id="ARBA00023136"/>
    </source>
</evidence>
<feature type="transmembrane region" description="Helical" evidence="8">
    <location>
        <begin position="64"/>
        <end position="88"/>
    </location>
</feature>
<keyword evidence="10" id="KW-1185">Reference proteome</keyword>
<feature type="transmembrane region" description="Helical" evidence="8">
    <location>
        <begin position="397"/>
        <end position="419"/>
    </location>
</feature>
<sequence length="436" mass="45529">MRLVPIAFLAVIAIGTVLLALPPARAGAGAAPFVTALFTATSSVCVTGLTVVDTATYWSPFGQVMIMVLTQVGGFGVMAMATLLSIAVGRRLGLRGRLLARAENQALDLNNPGRVLARIAIVMAVAESLILVVVAGRLWLGYDYAFGRALWYGLFHAVSAFNNAGFALWSDSLTQFVGDAWICLPLTLGVIAGSLGFPVMFELWWTGRKPARWSTHTRLTVAGSIVLLVVGFGVMLAFEWGNPDTFGPLGVADKVLAAFTQGAMPRSGGLNSVDYGAMLPATIAVTIGLMFIGGGSAGTGGGIKVTTFFLLAYVIKAEIKGEPDVVIGRRRVAETTQRQAISVALGGVALCALGCLALLTTSPWLTLERALFESVSAFATVGLSLGVTGNLGAQAQLVLVVLMFCGRVGTVTVASALALNTRPSLHRYPEARPIVG</sequence>
<dbReference type="PANTHER" id="PTHR32024:SF1">
    <property type="entry name" value="KTR SYSTEM POTASSIUM UPTAKE PROTEIN B"/>
    <property type="match status" value="1"/>
</dbReference>
<dbReference type="Proteomes" id="UP001500218">
    <property type="component" value="Unassembled WGS sequence"/>
</dbReference>
<feature type="transmembrane region" description="Helical" evidence="8">
    <location>
        <begin position="339"/>
        <end position="359"/>
    </location>
</feature>
<dbReference type="InterPro" id="IPR003445">
    <property type="entry name" value="Cat_transpt"/>
</dbReference>
<evidence type="ECO:0000256" key="1">
    <source>
        <dbReference type="ARBA" id="ARBA00004651"/>
    </source>
</evidence>
<accession>A0ABN2M0G5</accession>
<keyword evidence="5 8" id="KW-1133">Transmembrane helix</keyword>
<comment type="caution">
    <text evidence="9">The sequence shown here is derived from an EMBL/GenBank/DDBJ whole genome shotgun (WGS) entry which is preliminary data.</text>
</comment>
<name>A0ABN2M0G5_9ACTN</name>
<evidence type="ECO:0000256" key="2">
    <source>
        <dbReference type="ARBA" id="ARBA00022448"/>
    </source>
</evidence>
<feature type="transmembrane region" description="Helical" evidence="8">
    <location>
        <begin position="36"/>
        <end position="52"/>
    </location>
</feature>
<keyword evidence="6" id="KW-0406">Ion transport</keyword>
<keyword evidence="2" id="KW-0813">Transport</keyword>
<keyword evidence="4 8" id="KW-0812">Transmembrane</keyword>
<reference evidence="9 10" key="1">
    <citation type="journal article" date="2019" name="Int. J. Syst. Evol. Microbiol.">
        <title>The Global Catalogue of Microorganisms (GCM) 10K type strain sequencing project: providing services to taxonomists for standard genome sequencing and annotation.</title>
        <authorList>
            <consortium name="The Broad Institute Genomics Platform"/>
            <consortium name="The Broad Institute Genome Sequencing Center for Infectious Disease"/>
            <person name="Wu L."/>
            <person name="Ma J."/>
        </authorList>
    </citation>
    <scope>NUCLEOTIDE SEQUENCE [LARGE SCALE GENOMIC DNA]</scope>
    <source>
        <strain evidence="9 10">JCM 13250</strain>
    </source>
</reference>
<proteinExistence type="predicted"/>
<gene>
    <name evidence="9" type="ORF">GCM10009682_28920</name>
</gene>
<keyword evidence="7 8" id="KW-0472">Membrane</keyword>
<protein>
    <submittedName>
        <fullName evidence="9">Potassium transporter TrkG</fullName>
    </submittedName>
</protein>
<evidence type="ECO:0000256" key="4">
    <source>
        <dbReference type="ARBA" id="ARBA00022692"/>
    </source>
</evidence>
<feature type="transmembrane region" description="Helical" evidence="8">
    <location>
        <begin position="217"/>
        <end position="238"/>
    </location>
</feature>
<evidence type="ECO:0000256" key="3">
    <source>
        <dbReference type="ARBA" id="ARBA00022475"/>
    </source>
</evidence>
<evidence type="ECO:0000313" key="10">
    <source>
        <dbReference type="Proteomes" id="UP001500218"/>
    </source>
</evidence>
<comment type="subcellular location">
    <subcellularLocation>
        <location evidence="1">Cell membrane</location>
        <topology evidence="1">Multi-pass membrane protein</topology>
    </subcellularLocation>
</comment>
<evidence type="ECO:0000256" key="8">
    <source>
        <dbReference type="SAM" id="Phobius"/>
    </source>
</evidence>
<evidence type="ECO:0000256" key="5">
    <source>
        <dbReference type="ARBA" id="ARBA00022989"/>
    </source>
</evidence>
<feature type="transmembrane region" description="Helical" evidence="8">
    <location>
        <begin position="275"/>
        <end position="294"/>
    </location>
</feature>
<feature type="transmembrane region" description="Helical" evidence="8">
    <location>
        <begin position="115"/>
        <end position="140"/>
    </location>
</feature>
<evidence type="ECO:0000256" key="6">
    <source>
        <dbReference type="ARBA" id="ARBA00023065"/>
    </source>
</evidence>
<dbReference type="EMBL" id="BAAALT010000077">
    <property type="protein sequence ID" value="GAA1805301.1"/>
    <property type="molecule type" value="Genomic_DNA"/>
</dbReference>
<organism evidence="9 10">
    <name type="scientific">Luedemannella flava</name>
    <dbReference type="NCBI Taxonomy" id="349316"/>
    <lineage>
        <taxon>Bacteria</taxon>
        <taxon>Bacillati</taxon>
        <taxon>Actinomycetota</taxon>
        <taxon>Actinomycetes</taxon>
        <taxon>Micromonosporales</taxon>
        <taxon>Micromonosporaceae</taxon>
        <taxon>Luedemannella</taxon>
    </lineage>
</organism>
<feature type="transmembrane region" description="Helical" evidence="8">
    <location>
        <begin position="371"/>
        <end position="391"/>
    </location>
</feature>
<dbReference type="PANTHER" id="PTHR32024">
    <property type="entry name" value="TRK SYSTEM POTASSIUM UPTAKE PROTEIN TRKG-RELATED"/>
    <property type="match status" value="1"/>
</dbReference>
<keyword evidence="3" id="KW-1003">Cell membrane</keyword>